<dbReference type="OrthoDB" id="58557at2759"/>
<comment type="subcellular location">
    <subcellularLocation>
        <location evidence="1">Membrane</location>
        <topology evidence="1">Multi-pass membrane protein</topology>
    </subcellularLocation>
</comment>
<reference evidence="16" key="2">
    <citation type="submission" date="2020-11" db="EMBL/GenBank/DDBJ databases">
        <authorList>
            <person name="Cecchin M."/>
            <person name="Marcolungo L."/>
            <person name="Rossato M."/>
            <person name="Girolomoni L."/>
            <person name="Cosentino E."/>
            <person name="Cuine S."/>
            <person name="Li-Beisson Y."/>
            <person name="Delledonne M."/>
            <person name="Ballottari M."/>
        </authorList>
    </citation>
    <scope>NUCLEOTIDE SEQUENCE</scope>
    <source>
        <strain evidence="16">211/11P</strain>
        <tissue evidence="16">Whole cell</tissue>
    </source>
</reference>
<gene>
    <name evidence="16" type="ORF">D9Q98_006761</name>
</gene>
<evidence type="ECO:0000313" key="17">
    <source>
        <dbReference type="Proteomes" id="UP001055712"/>
    </source>
</evidence>
<keyword evidence="3" id="KW-0444">Lipid biosynthesis</keyword>
<evidence type="ECO:0000256" key="11">
    <source>
        <dbReference type="ARBA" id="ARBA00023221"/>
    </source>
</evidence>
<proteinExistence type="inferred from homology"/>
<organism evidence="16 17">
    <name type="scientific">Chlorella vulgaris</name>
    <name type="common">Green alga</name>
    <dbReference type="NCBI Taxonomy" id="3077"/>
    <lineage>
        <taxon>Eukaryota</taxon>
        <taxon>Viridiplantae</taxon>
        <taxon>Chlorophyta</taxon>
        <taxon>core chlorophytes</taxon>
        <taxon>Trebouxiophyceae</taxon>
        <taxon>Chlorellales</taxon>
        <taxon>Chlorellaceae</taxon>
        <taxon>Chlorella clade</taxon>
        <taxon>Chlorella</taxon>
    </lineage>
</organism>
<dbReference type="Proteomes" id="UP001055712">
    <property type="component" value="Unassembled WGS sequence"/>
</dbReference>
<feature type="transmembrane region" description="Helical" evidence="14">
    <location>
        <begin position="27"/>
        <end position="47"/>
    </location>
</feature>
<evidence type="ECO:0000256" key="3">
    <source>
        <dbReference type="ARBA" id="ARBA00022516"/>
    </source>
</evidence>
<evidence type="ECO:0000256" key="14">
    <source>
        <dbReference type="SAM" id="Phobius"/>
    </source>
</evidence>
<keyword evidence="7" id="KW-0756">Sterol biosynthesis</keyword>
<feature type="transmembrane region" description="Helical" evidence="14">
    <location>
        <begin position="59"/>
        <end position="80"/>
    </location>
</feature>
<dbReference type="AlphaFoldDB" id="A0A9D4YVD8"/>
<keyword evidence="4 13" id="KW-0812">Transmembrane</keyword>
<evidence type="ECO:0000256" key="8">
    <source>
        <dbReference type="ARBA" id="ARBA00023098"/>
    </source>
</evidence>
<dbReference type="PANTHER" id="PTHR14207">
    <property type="entry name" value="STEROL ISOMERASE"/>
    <property type="match status" value="1"/>
</dbReference>
<keyword evidence="17" id="KW-1185">Reference proteome</keyword>
<feature type="transmembrane region" description="Helical" evidence="14">
    <location>
        <begin position="178"/>
        <end position="204"/>
    </location>
</feature>
<dbReference type="GO" id="GO:0047750">
    <property type="term" value="F:cholestenol delta-isomerase activity"/>
    <property type="evidence" value="ECO:0007669"/>
    <property type="project" value="InterPro"/>
</dbReference>
<dbReference type="GO" id="GO:0016020">
    <property type="term" value="C:membrane"/>
    <property type="evidence" value="ECO:0007669"/>
    <property type="project" value="UniProtKB-SubCell"/>
</dbReference>
<feature type="domain" description="EXPERA" evidence="15">
    <location>
        <begin position="56"/>
        <end position="199"/>
    </location>
</feature>
<protein>
    <recommendedName>
        <fullName evidence="15">EXPERA domain-containing protein</fullName>
    </recommendedName>
</protein>
<dbReference type="InterPro" id="IPR007905">
    <property type="entry name" value="EBP"/>
</dbReference>
<evidence type="ECO:0000256" key="7">
    <source>
        <dbReference type="ARBA" id="ARBA00023011"/>
    </source>
</evidence>
<keyword evidence="9 13" id="KW-0472">Membrane</keyword>
<keyword evidence="6 13" id="KW-1133">Transmembrane helix</keyword>
<evidence type="ECO:0000256" key="12">
    <source>
        <dbReference type="ARBA" id="ARBA00023235"/>
    </source>
</evidence>
<dbReference type="GO" id="GO:0005783">
    <property type="term" value="C:endoplasmic reticulum"/>
    <property type="evidence" value="ECO:0007669"/>
    <property type="project" value="TreeGrafter"/>
</dbReference>
<dbReference type="EMBL" id="SIDB01000009">
    <property type="protein sequence ID" value="KAI3428381.1"/>
    <property type="molecule type" value="Genomic_DNA"/>
</dbReference>
<keyword evidence="8" id="KW-0443">Lipid metabolism</keyword>
<evidence type="ECO:0000256" key="1">
    <source>
        <dbReference type="ARBA" id="ARBA00004141"/>
    </source>
</evidence>
<keyword evidence="12" id="KW-0413">Isomerase</keyword>
<dbReference type="GO" id="GO:0016126">
    <property type="term" value="P:sterol biosynthetic process"/>
    <property type="evidence" value="ECO:0007669"/>
    <property type="project" value="UniProtKB-KW"/>
</dbReference>
<dbReference type="Pfam" id="PF05241">
    <property type="entry name" value="EBP"/>
    <property type="match status" value="1"/>
</dbReference>
<reference evidence="16" key="1">
    <citation type="journal article" date="2019" name="Plant J.">
        <title>Chlorella vulgaris genome assembly and annotation reveals the molecular basis for metabolic acclimation to high light conditions.</title>
        <authorList>
            <person name="Cecchin M."/>
            <person name="Marcolungo L."/>
            <person name="Rossato M."/>
            <person name="Girolomoni L."/>
            <person name="Cosentino E."/>
            <person name="Cuine S."/>
            <person name="Li-Beisson Y."/>
            <person name="Delledonne M."/>
            <person name="Ballottari M."/>
        </authorList>
    </citation>
    <scope>NUCLEOTIDE SEQUENCE</scope>
    <source>
        <strain evidence="16">211/11P</strain>
    </source>
</reference>
<accession>A0A9D4YVD8</accession>
<evidence type="ECO:0000256" key="2">
    <source>
        <dbReference type="ARBA" id="ARBA00008337"/>
    </source>
</evidence>
<evidence type="ECO:0000256" key="6">
    <source>
        <dbReference type="ARBA" id="ARBA00022989"/>
    </source>
</evidence>
<comment type="caution">
    <text evidence="16">The sequence shown here is derived from an EMBL/GenBank/DDBJ whole genome shotgun (WGS) entry which is preliminary data.</text>
</comment>
<evidence type="ECO:0000256" key="10">
    <source>
        <dbReference type="ARBA" id="ARBA00023166"/>
    </source>
</evidence>
<feature type="transmembrane region" description="Helical" evidence="14">
    <location>
        <begin position="113"/>
        <end position="137"/>
    </location>
</feature>
<keyword evidence="10" id="KW-1207">Sterol metabolism</keyword>
<evidence type="ECO:0000313" key="16">
    <source>
        <dbReference type="EMBL" id="KAI3428381.1"/>
    </source>
</evidence>
<keyword evidence="5" id="KW-0752">Steroid biosynthesis</keyword>
<evidence type="ECO:0000256" key="5">
    <source>
        <dbReference type="ARBA" id="ARBA00022955"/>
    </source>
</evidence>
<feature type="transmembrane region" description="Helical" evidence="14">
    <location>
        <begin position="149"/>
        <end position="172"/>
    </location>
</feature>
<keyword evidence="11" id="KW-0753">Steroid metabolism</keyword>
<name>A0A9D4YVD8_CHLVU</name>
<evidence type="ECO:0000256" key="4">
    <source>
        <dbReference type="ARBA" id="ARBA00022692"/>
    </source>
</evidence>
<comment type="similarity">
    <text evidence="2">Belongs to the EBP family.</text>
</comment>
<evidence type="ECO:0000256" key="13">
    <source>
        <dbReference type="PROSITE-ProRule" id="PRU01087"/>
    </source>
</evidence>
<dbReference type="GO" id="GO:0000247">
    <property type="term" value="F:C-8 sterol isomerase activity"/>
    <property type="evidence" value="ECO:0007669"/>
    <property type="project" value="TreeGrafter"/>
</dbReference>
<dbReference type="PROSITE" id="PS51751">
    <property type="entry name" value="EXPERA"/>
    <property type="match status" value="1"/>
</dbReference>
<dbReference type="PANTHER" id="PTHR14207:SF0">
    <property type="entry name" value="3-BETA-HYDROXYSTEROID-DELTA(8),DELTA(7)-ISOMERASE"/>
    <property type="match status" value="1"/>
</dbReference>
<evidence type="ECO:0000259" key="15">
    <source>
        <dbReference type="PROSITE" id="PS51751"/>
    </source>
</evidence>
<dbReference type="InterPro" id="IPR033118">
    <property type="entry name" value="EXPERA"/>
</dbReference>
<dbReference type="GO" id="GO:0004769">
    <property type="term" value="F:steroid Delta-isomerase activity"/>
    <property type="evidence" value="ECO:0007669"/>
    <property type="project" value="TreeGrafter"/>
</dbReference>
<sequence>MAVRTHPYFPLDLHLPDYVPLQVDFDYILGIFFLAVVVISGSTWKLSGRHKHLSSTERVLACWFMVTGAIHFVIEGWVVAKADFYKDASGNYLSDTWKEYSKADSRYASRDTFIISMEAITAFLWGPLCPLLVHGIFSVKPWRYTLMTIISVGQIYGDVLYFGTCFLEGFIHSRPEPLYFWFYFVIVNAIWIVVPFLCIGHAWGKISTAVGKPKAKQT</sequence>
<evidence type="ECO:0000256" key="9">
    <source>
        <dbReference type="ARBA" id="ARBA00023136"/>
    </source>
</evidence>